<accession>A0ABS7BYV8</accession>
<evidence type="ECO:0008006" key="3">
    <source>
        <dbReference type="Google" id="ProtNLM"/>
    </source>
</evidence>
<protein>
    <recommendedName>
        <fullName evidence="3">Endolytic transglycosylase MltG</fullName>
    </recommendedName>
</protein>
<dbReference type="EMBL" id="JAHZIK010000113">
    <property type="protein sequence ID" value="MBW7453767.1"/>
    <property type="molecule type" value="Genomic_DNA"/>
</dbReference>
<dbReference type="Gene3D" id="3.30.1490.480">
    <property type="entry name" value="Endolytic murein transglycosylase"/>
    <property type="match status" value="1"/>
</dbReference>
<name>A0ABS7BYV8_9BACL</name>
<proteinExistence type="predicted"/>
<comment type="caution">
    <text evidence="1">The sequence shown here is derived from an EMBL/GenBank/DDBJ whole genome shotgun (WGS) entry which is preliminary data.</text>
</comment>
<evidence type="ECO:0000313" key="1">
    <source>
        <dbReference type="EMBL" id="MBW7453767.1"/>
    </source>
</evidence>
<evidence type="ECO:0000313" key="2">
    <source>
        <dbReference type="Proteomes" id="UP001519887"/>
    </source>
</evidence>
<reference evidence="1 2" key="1">
    <citation type="submission" date="2021-07" db="EMBL/GenBank/DDBJ databases">
        <title>Paenibacillus radiodurans sp. nov., isolated from the southeastern edge of Tengger Desert.</title>
        <authorList>
            <person name="Zhang G."/>
        </authorList>
    </citation>
    <scope>NUCLEOTIDE SEQUENCE [LARGE SCALE GENOMIC DNA]</scope>
    <source>
        <strain evidence="1 2">CCM 7311</strain>
    </source>
</reference>
<gene>
    <name evidence="1" type="ORF">K0U00_06920</name>
</gene>
<sequence>ADGNGSADPGTVEDKRIIVRIPPNTSLTEAAELLGKNNIITDKTTFIDLMRNLKVRAGYFLFTGSPSVQEVKKIITGKPMPPEEAEAELANKA</sequence>
<keyword evidence="2" id="KW-1185">Reference proteome</keyword>
<organism evidence="1 2">
    <name type="scientific">Paenibacillus sepulcri</name>
    <dbReference type="NCBI Taxonomy" id="359917"/>
    <lineage>
        <taxon>Bacteria</taxon>
        <taxon>Bacillati</taxon>
        <taxon>Bacillota</taxon>
        <taxon>Bacilli</taxon>
        <taxon>Bacillales</taxon>
        <taxon>Paenibacillaceae</taxon>
        <taxon>Paenibacillus</taxon>
    </lineage>
</organism>
<dbReference type="Proteomes" id="UP001519887">
    <property type="component" value="Unassembled WGS sequence"/>
</dbReference>
<feature type="non-terminal residue" evidence="1">
    <location>
        <position position="1"/>
    </location>
</feature>